<protein>
    <recommendedName>
        <fullName evidence="1">Heterokaryon incompatibility domain-containing protein</fullName>
    </recommendedName>
</protein>
<feature type="domain" description="Heterokaryon incompatibility" evidence="1">
    <location>
        <begin position="9"/>
        <end position="94"/>
    </location>
</feature>
<accession>G2QWH9</accession>
<dbReference type="KEGG" id="ttt:THITE_2031283"/>
<dbReference type="GeneID" id="11523636"/>
<dbReference type="PANTHER" id="PTHR33112:SF16">
    <property type="entry name" value="HETEROKARYON INCOMPATIBILITY DOMAIN-CONTAINING PROTEIN"/>
    <property type="match status" value="1"/>
</dbReference>
<dbReference type="HOGENOM" id="CLU_102622_2_1_1"/>
<dbReference type="Pfam" id="PF06985">
    <property type="entry name" value="HET"/>
    <property type="match status" value="1"/>
</dbReference>
<proteinExistence type="predicted"/>
<dbReference type="PANTHER" id="PTHR33112">
    <property type="entry name" value="DOMAIN PROTEIN, PUTATIVE-RELATED"/>
    <property type="match status" value="1"/>
</dbReference>
<keyword evidence="3" id="KW-1185">Reference proteome</keyword>
<evidence type="ECO:0000313" key="3">
    <source>
        <dbReference type="Proteomes" id="UP000008181"/>
    </source>
</evidence>
<dbReference type="InterPro" id="IPR010730">
    <property type="entry name" value="HET"/>
</dbReference>
<organism evidence="2 3">
    <name type="scientific">Thermothielavioides terrestris (strain ATCC 38088 / NRRL 8126)</name>
    <name type="common">Thielavia terrestris</name>
    <dbReference type="NCBI Taxonomy" id="578455"/>
    <lineage>
        <taxon>Eukaryota</taxon>
        <taxon>Fungi</taxon>
        <taxon>Dikarya</taxon>
        <taxon>Ascomycota</taxon>
        <taxon>Pezizomycotina</taxon>
        <taxon>Sordariomycetes</taxon>
        <taxon>Sordariomycetidae</taxon>
        <taxon>Sordariales</taxon>
        <taxon>Chaetomiaceae</taxon>
        <taxon>Thermothielavioides</taxon>
        <taxon>Thermothielavioides terrestris</taxon>
    </lineage>
</organism>
<evidence type="ECO:0000259" key="1">
    <source>
        <dbReference type="Pfam" id="PF06985"/>
    </source>
</evidence>
<gene>
    <name evidence="2" type="ORF">THITE_2031283</name>
</gene>
<dbReference type="RefSeq" id="XP_003651090.1">
    <property type="nucleotide sequence ID" value="XM_003651042.1"/>
</dbReference>
<reference evidence="2 3" key="1">
    <citation type="journal article" date="2011" name="Nat. Biotechnol.">
        <title>Comparative genomic analysis of the thermophilic biomass-degrading fungi Myceliophthora thermophila and Thielavia terrestris.</title>
        <authorList>
            <person name="Berka R.M."/>
            <person name="Grigoriev I.V."/>
            <person name="Otillar R."/>
            <person name="Salamov A."/>
            <person name="Grimwood J."/>
            <person name="Reid I."/>
            <person name="Ishmael N."/>
            <person name="John T."/>
            <person name="Darmond C."/>
            <person name="Moisan M.-C."/>
            <person name="Henrissat B."/>
            <person name="Coutinho P.M."/>
            <person name="Lombard V."/>
            <person name="Natvig D.O."/>
            <person name="Lindquist E."/>
            <person name="Schmutz J."/>
            <person name="Lucas S."/>
            <person name="Harris P."/>
            <person name="Powlowski J."/>
            <person name="Bellemare A."/>
            <person name="Taylor D."/>
            <person name="Butler G."/>
            <person name="de Vries R.P."/>
            <person name="Allijn I.E."/>
            <person name="van den Brink J."/>
            <person name="Ushinsky S."/>
            <person name="Storms R."/>
            <person name="Powell A.J."/>
            <person name="Paulsen I.T."/>
            <person name="Elbourne L.D.H."/>
            <person name="Baker S.E."/>
            <person name="Magnuson J."/>
            <person name="LaBoissiere S."/>
            <person name="Clutterbuck A.J."/>
            <person name="Martinez D."/>
            <person name="Wogulis M."/>
            <person name="de Leon A.L."/>
            <person name="Rey M.W."/>
            <person name="Tsang A."/>
        </authorList>
    </citation>
    <scope>NUCLEOTIDE SEQUENCE [LARGE SCALE GENOMIC DNA]</scope>
    <source>
        <strain evidence="3">ATCC 38088 / NRRL 8126</strain>
    </source>
</reference>
<evidence type="ECO:0000313" key="2">
    <source>
        <dbReference type="EMBL" id="AEO64754.1"/>
    </source>
</evidence>
<sequence length="94" mass="10442">EGGGERGEYACLSYRWGGDQFKTLRGTLAELMTTGVAVDRLSRTVADAVEVTRRLGLRYLWVDALCIVQDDDADKAREIVKMDIIYKNATVTIA</sequence>
<dbReference type="AlphaFoldDB" id="G2QWH9"/>
<dbReference type="OrthoDB" id="4588820at2759"/>
<dbReference type="EMBL" id="CP003009">
    <property type="protein sequence ID" value="AEO64754.1"/>
    <property type="molecule type" value="Genomic_DNA"/>
</dbReference>
<feature type="non-terminal residue" evidence="2">
    <location>
        <position position="94"/>
    </location>
</feature>
<dbReference type="Proteomes" id="UP000008181">
    <property type="component" value="Chromosome 1"/>
</dbReference>
<name>G2QWH9_THETT</name>
<feature type="non-terminal residue" evidence="2">
    <location>
        <position position="1"/>
    </location>
</feature>
<dbReference type="STRING" id="578455.G2QWH9"/>